<dbReference type="Proteomes" id="UP000722989">
    <property type="component" value="Unassembled WGS sequence"/>
</dbReference>
<feature type="transmembrane region" description="Helical" evidence="4">
    <location>
        <begin position="82"/>
        <end position="107"/>
    </location>
</feature>
<evidence type="ECO:0000256" key="1">
    <source>
        <dbReference type="ARBA" id="ARBA00023015"/>
    </source>
</evidence>
<evidence type="ECO:0000256" key="4">
    <source>
        <dbReference type="SAM" id="Phobius"/>
    </source>
</evidence>
<evidence type="ECO:0000313" key="7">
    <source>
        <dbReference type="Proteomes" id="UP000722989"/>
    </source>
</evidence>
<dbReference type="EMBL" id="JAATVY010000008">
    <property type="protein sequence ID" value="NJC70777.1"/>
    <property type="molecule type" value="Genomic_DNA"/>
</dbReference>
<comment type="caution">
    <text evidence="6">The sequence shown here is derived from an EMBL/GenBank/DDBJ whole genome shotgun (WGS) entry which is preliminary data.</text>
</comment>
<keyword evidence="1" id="KW-0805">Transcription regulation</keyword>
<name>A0ABX0XXX8_9ACTN</name>
<keyword evidence="4" id="KW-1133">Transmembrane helix</keyword>
<organism evidence="6 7">
    <name type="scientific">Planosporangium thailandense</name>
    <dbReference type="NCBI Taxonomy" id="765197"/>
    <lineage>
        <taxon>Bacteria</taxon>
        <taxon>Bacillati</taxon>
        <taxon>Actinomycetota</taxon>
        <taxon>Actinomycetes</taxon>
        <taxon>Micromonosporales</taxon>
        <taxon>Micromonosporaceae</taxon>
        <taxon>Planosporangium</taxon>
    </lineage>
</organism>
<protein>
    <submittedName>
        <fullName evidence="6">Anti-sigma factor</fullName>
    </submittedName>
</protein>
<keyword evidence="4" id="KW-0472">Membrane</keyword>
<feature type="region of interest" description="Disordered" evidence="3">
    <location>
        <begin position="110"/>
        <end position="133"/>
    </location>
</feature>
<gene>
    <name evidence="6" type="ORF">HC031_13780</name>
</gene>
<evidence type="ECO:0000256" key="2">
    <source>
        <dbReference type="ARBA" id="ARBA00023163"/>
    </source>
</evidence>
<proteinExistence type="predicted"/>
<dbReference type="Pfam" id="PF13490">
    <property type="entry name" value="zf-HC2"/>
    <property type="match status" value="1"/>
</dbReference>
<evidence type="ECO:0000313" key="6">
    <source>
        <dbReference type="EMBL" id="NJC70777.1"/>
    </source>
</evidence>
<dbReference type="InterPro" id="IPR041916">
    <property type="entry name" value="Anti_sigma_zinc_sf"/>
</dbReference>
<feature type="domain" description="Putative zinc-finger" evidence="5">
    <location>
        <begin position="1"/>
        <end position="29"/>
    </location>
</feature>
<evidence type="ECO:0000256" key="3">
    <source>
        <dbReference type="SAM" id="MobiDB-lite"/>
    </source>
</evidence>
<sequence length="230" mass="22970">MLGAYALGRLDQSEARTLDAHLASCAGCRRELAALTATTGRLAEVPTEAFLEGPPDGGELLLRRTLWIVRAARTRGQRQRTVLAAAGLVLVVTLAAGAGLVAGRAWAPGGTEPAQGSTAPGEAAPGTRPPASGVRVAATTDAKSGATINAAVTPAAGWVRVHAVVDGVAPGTRCRLVVVARAGGPVVAGSWLASAPGGTSLDGAALVAAEDVTAVEVVTFDDEKLVSAPF</sequence>
<accession>A0ABX0XXX8</accession>
<keyword evidence="7" id="KW-1185">Reference proteome</keyword>
<keyword evidence="4" id="KW-0812">Transmembrane</keyword>
<dbReference type="InterPro" id="IPR027383">
    <property type="entry name" value="Znf_put"/>
</dbReference>
<dbReference type="Gene3D" id="1.10.10.1320">
    <property type="entry name" value="Anti-sigma factor, zinc-finger domain"/>
    <property type="match status" value="1"/>
</dbReference>
<keyword evidence="2" id="KW-0804">Transcription</keyword>
<reference evidence="6 7" key="1">
    <citation type="submission" date="2020-03" db="EMBL/GenBank/DDBJ databases">
        <title>WGS of the type strain of Planosporangium spp.</title>
        <authorList>
            <person name="Thawai C."/>
        </authorList>
    </citation>
    <scope>NUCLEOTIDE SEQUENCE [LARGE SCALE GENOMIC DNA]</scope>
    <source>
        <strain evidence="6 7">TBRC 5610</strain>
    </source>
</reference>
<evidence type="ECO:0000259" key="5">
    <source>
        <dbReference type="Pfam" id="PF13490"/>
    </source>
</evidence>